<evidence type="ECO:0000313" key="5">
    <source>
        <dbReference type="EMBL" id="PAV63846.1"/>
    </source>
</evidence>
<reference evidence="5 6" key="1">
    <citation type="journal article" date="2017" name="Curr. Biol.">
        <title>Genome architecture and evolution of a unichromosomal asexual nematode.</title>
        <authorList>
            <person name="Fradin H."/>
            <person name="Zegar C."/>
            <person name="Gutwein M."/>
            <person name="Lucas J."/>
            <person name="Kovtun M."/>
            <person name="Corcoran D."/>
            <person name="Baugh L.R."/>
            <person name="Kiontke K."/>
            <person name="Gunsalus K."/>
            <person name="Fitch D.H."/>
            <person name="Piano F."/>
        </authorList>
    </citation>
    <scope>NUCLEOTIDE SEQUENCE [LARGE SCALE GENOMIC DNA]</scope>
    <source>
        <strain evidence="5">PF1309</strain>
    </source>
</reference>
<dbReference type="GO" id="GO:0072393">
    <property type="term" value="P:microtubule anchoring at microtubule organizing center"/>
    <property type="evidence" value="ECO:0007669"/>
    <property type="project" value="TreeGrafter"/>
</dbReference>
<dbReference type="STRING" id="2018661.A0A2A2JPV1"/>
<feature type="compositionally biased region" description="Gly residues" evidence="4">
    <location>
        <begin position="675"/>
        <end position="685"/>
    </location>
</feature>
<dbReference type="GO" id="GO:0005794">
    <property type="term" value="C:Golgi apparatus"/>
    <property type="evidence" value="ECO:0007669"/>
    <property type="project" value="TreeGrafter"/>
</dbReference>
<dbReference type="Proteomes" id="UP000218231">
    <property type="component" value="Unassembled WGS sequence"/>
</dbReference>
<dbReference type="AlphaFoldDB" id="A0A2A2JPV1"/>
<dbReference type="GO" id="GO:0070507">
    <property type="term" value="P:regulation of microtubule cytoskeleton organization"/>
    <property type="evidence" value="ECO:0007669"/>
    <property type="project" value="TreeGrafter"/>
</dbReference>
<dbReference type="InterPro" id="IPR018477">
    <property type="entry name" value="BICD"/>
</dbReference>
<dbReference type="Gene3D" id="6.10.250.2470">
    <property type="match status" value="1"/>
</dbReference>
<dbReference type="GO" id="GO:0070840">
    <property type="term" value="F:dynein complex binding"/>
    <property type="evidence" value="ECO:0007669"/>
    <property type="project" value="InterPro"/>
</dbReference>
<evidence type="ECO:0008006" key="7">
    <source>
        <dbReference type="Google" id="ProtNLM"/>
    </source>
</evidence>
<sequence length="695" mass="78680">MGMLLLEQKEALEKQLTDVQSQYDAAKADIELANKTLNEFRSQHQAVTRSELENEATLLEESSEKERTLLAKISQLENELRTTKQELDRLKHELERIESEHKTLKDTVNQLEDERRKLKEELKDTKDREQRLQVECGELEEDNMTLQKNVANLRSVQVDFESLRIDLNTKDEEIEDLKAQVEESQTLRIIAERQVDEALQTAQQEREQRMALKKELEALRNAEHLSSLADMLNRMGEDSEVASRAAGNDLFSELQDSSDEAKVRELEAAKDSLAEEVHAREKMLIDFVHSLQSKLNLAQNQELDYLHARQQKDVILEKLDQLAKAEPSDKKGQANKTDLRNLLMLAGEKNAQLHAAQDSLIQICDQLYQFYHQMAQNQGAPVEKNVIEIVKKLRQLAKDNAADLPKVSLLDEGLESGTETDGANARAIPLSSHRVVIPPSFIKEAEQRLSGLKVADVLSESDMRQRVLQEDGAIAETSESLKKLLSAVKRCTEQAFNTAVTANGAENDEILMQNMKLRSLLSTKRDQISTLRTVLKSNKLTAESALASLREKYESEKKAMHDLAEKMRKELKQLKEDAATFASHRAMFTARCEELKAQVEELQSDLKANEEEKKTLNQLLRMAIQQKLNLTQRLEDVEVDRDRQAFKRGKPSGPQPGGGRGDLYQPPKSVRYPGPGQGPGNGPRGGAHVQRRDVN</sequence>
<dbReference type="OrthoDB" id="10069295at2759"/>
<comment type="similarity">
    <text evidence="1">Belongs to the BicD family.</text>
</comment>
<name>A0A2A2JPV1_9BILA</name>
<evidence type="ECO:0000256" key="3">
    <source>
        <dbReference type="SAM" id="Coils"/>
    </source>
</evidence>
<protein>
    <recommendedName>
        <fullName evidence="7">Protein bicaudal D</fullName>
    </recommendedName>
</protein>
<dbReference type="GO" id="GO:0034452">
    <property type="term" value="F:dynactin binding"/>
    <property type="evidence" value="ECO:0007669"/>
    <property type="project" value="TreeGrafter"/>
</dbReference>
<organism evidence="5 6">
    <name type="scientific">Diploscapter pachys</name>
    <dbReference type="NCBI Taxonomy" id="2018661"/>
    <lineage>
        <taxon>Eukaryota</taxon>
        <taxon>Metazoa</taxon>
        <taxon>Ecdysozoa</taxon>
        <taxon>Nematoda</taxon>
        <taxon>Chromadorea</taxon>
        <taxon>Rhabditida</taxon>
        <taxon>Rhabditina</taxon>
        <taxon>Rhabditomorpha</taxon>
        <taxon>Rhabditoidea</taxon>
        <taxon>Rhabditidae</taxon>
        <taxon>Diploscapter</taxon>
    </lineage>
</organism>
<dbReference type="PANTHER" id="PTHR31233:SF6">
    <property type="entry name" value="PROTEIN BICAUDAL D"/>
    <property type="match status" value="1"/>
</dbReference>
<feature type="region of interest" description="Disordered" evidence="4">
    <location>
        <begin position="639"/>
        <end position="695"/>
    </location>
</feature>
<accession>A0A2A2JPV1</accession>
<evidence type="ECO:0000256" key="2">
    <source>
        <dbReference type="ARBA" id="ARBA00023054"/>
    </source>
</evidence>
<evidence type="ECO:0000256" key="4">
    <source>
        <dbReference type="SAM" id="MobiDB-lite"/>
    </source>
</evidence>
<dbReference type="EMBL" id="LIAE01010291">
    <property type="protein sequence ID" value="PAV63846.1"/>
    <property type="molecule type" value="Genomic_DNA"/>
</dbReference>
<keyword evidence="6" id="KW-1185">Reference proteome</keyword>
<dbReference type="Pfam" id="PF09730">
    <property type="entry name" value="BicD"/>
    <property type="match status" value="1"/>
</dbReference>
<proteinExistence type="inferred from homology"/>
<evidence type="ECO:0000256" key="1">
    <source>
        <dbReference type="ARBA" id="ARBA00010061"/>
    </source>
</evidence>
<dbReference type="GO" id="GO:0008093">
    <property type="term" value="F:cytoskeletal anchor activity"/>
    <property type="evidence" value="ECO:0007669"/>
    <property type="project" value="InterPro"/>
</dbReference>
<feature type="coiled-coil region" evidence="3">
    <location>
        <begin position="9"/>
        <end position="222"/>
    </location>
</feature>
<evidence type="ECO:0000313" key="6">
    <source>
        <dbReference type="Proteomes" id="UP000218231"/>
    </source>
</evidence>
<keyword evidence="2 3" id="KW-0175">Coiled coil</keyword>
<gene>
    <name evidence="5" type="ORF">WR25_03254</name>
</gene>
<dbReference type="PANTHER" id="PTHR31233">
    <property type="entry name" value="BICAUDAL D FAMILY MEMBER"/>
    <property type="match status" value="1"/>
</dbReference>
<dbReference type="Gene3D" id="1.10.287.1490">
    <property type="match status" value="1"/>
</dbReference>
<dbReference type="GO" id="GO:0005829">
    <property type="term" value="C:cytosol"/>
    <property type="evidence" value="ECO:0007669"/>
    <property type="project" value="TreeGrafter"/>
</dbReference>
<comment type="caution">
    <text evidence="5">The sequence shown here is derived from an EMBL/GenBank/DDBJ whole genome shotgun (WGS) entry which is preliminary data.</text>
</comment>